<reference evidence="1" key="1">
    <citation type="submission" date="2021-08" db="EMBL/GenBank/DDBJ databases">
        <authorList>
            <person name="Nwanade C."/>
            <person name="Wang M."/>
            <person name="Masoudi A."/>
            <person name="Yu Z."/>
            <person name="Liu J."/>
        </authorList>
    </citation>
    <scope>NUCLEOTIDE SEQUENCE</scope>
    <source>
        <strain evidence="1">S141</strain>
    </source>
</reference>
<dbReference type="RefSeq" id="WP_260003445.1">
    <property type="nucleotide sequence ID" value="NZ_CP081078.1"/>
</dbReference>
<accession>A0ABY5WYZ1</accession>
<sequence length="167" mass="18939">MKKSGKAVGSALDTFQKDFDEYKKNYVKGYCVGDPKDAEKALASAEALHEALKKFSNAGIGRISEINQNLIRLRENSEPLDEKRLAKTISDREAKQLKKLNKAIDANKADLTNGLKELVEFTQLLQGKMEKKIRKLALIVREGVRDAKEFQRRVNAMKQRRGTVFEN</sequence>
<dbReference type="Proteomes" id="UP001058184">
    <property type="component" value="Chromosome"/>
</dbReference>
<name>A0ABY5WYZ1_LEICA</name>
<organism evidence="1 2">
    <name type="scientific">Leisingera caerulea</name>
    <name type="common">Phaeobacter caeruleus</name>
    <dbReference type="NCBI Taxonomy" id="506591"/>
    <lineage>
        <taxon>Bacteria</taxon>
        <taxon>Pseudomonadati</taxon>
        <taxon>Pseudomonadota</taxon>
        <taxon>Alphaproteobacteria</taxon>
        <taxon>Rhodobacterales</taxon>
        <taxon>Roseobacteraceae</taxon>
        <taxon>Leisingera</taxon>
    </lineage>
</organism>
<gene>
    <name evidence="1" type="ORF">K3722_05410</name>
</gene>
<protein>
    <submittedName>
        <fullName evidence="1">Uncharacterized protein</fullName>
    </submittedName>
</protein>
<evidence type="ECO:0000313" key="1">
    <source>
        <dbReference type="EMBL" id="UWQ59566.1"/>
    </source>
</evidence>
<keyword evidence="2" id="KW-1185">Reference proteome</keyword>
<evidence type="ECO:0000313" key="2">
    <source>
        <dbReference type="Proteomes" id="UP001058184"/>
    </source>
</evidence>
<proteinExistence type="predicted"/>
<dbReference type="EMBL" id="CP081078">
    <property type="protein sequence ID" value="UWQ59566.1"/>
    <property type="molecule type" value="Genomic_DNA"/>
</dbReference>